<organism evidence="3 4">
    <name type="scientific">Arsenicibacter rosenii</name>
    <dbReference type="NCBI Taxonomy" id="1750698"/>
    <lineage>
        <taxon>Bacteria</taxon>
        <taxon>Pseudomonadati</taxon>
        <taxon>Bacteroidota</taxon>
        <taxon>Cytophagia</taxon>
        <taxon>Cytophagales</taxon>
        <taxon>Spirosomataceae</taxon>
        <taxon>Arsenicibacter</taxon>
    </lineage>
</organism>
<dbReference type="GO" id="GO:0016491">
    <property type="term" value="F:oxidoreductase activity"/>
    <property type="evidence" value="ECO:0007669"/>
    <property type="project" value="UniProtKB-KW"/>
</dbReference>
<name>A0A1S2VFR6_9BACT</name>
<accession>A0A1S2VFR6</accession>
<evidence type="ECO:0000313" key="3">
    <source>
        <dbReference type="EMBL" id="OIN57573.1"/>
    </source>
</evidence>
<dbReference type="CDD" id="cd05233">
    <property type="entry name" value="SDR_c"/>
    <property type="match status" value="1"/>
</dbReference>
<dbReference type="PRINTS" id="PR00081">
    <property type="entry name" value="GDHRDH"/>
</dbReference>
<keyword evidence="4" id="KW-1185">Reference proteome</keyword>
<dbReference type="EMBL" id="MORL01000011">
    <property type="protein sequence ID" value="OIN57573.1"/>
    <property type="molecule type" value="Genomic_DNA"/>
</dbReference>
<dbReference type="InterPro" id="IPR002347">
    <property type="entry name" value="SDR_fam"/>
</dbReference>
<dbReference type="Gene3D" id="3.40.50.720">
    <property type="entry name" value="NAD(P)-binding Rossmann-like Domain"/>
    <property type="match status" value="1"/>
</dbReference>
<dbReference type="Proteomes" id="UP000181790">
    <property type="component" value="Unassembled WGS sequence"/>
</dbReference>
<dbReference type="NCBIfam" id="NF004203">
    <property type="entry name" value="PRK05653.2-4"/>
    <property type="match status" value="1"/>
</dbReference>
<gene>
    <name evidence="3" type="ORF">BLX24_18990</name>
</gene>
<sequence length="263" mass="27638">MGRGDLVGKVALVTGAGSGIGKAAALRFAQEGAKVAALGRTKDELTKTVDEIEKGGGVARIILADIAKPADMQQAVADIEEAWGQLDIVFANAGVNGVWAPLEELEPEEWEKTVQINLTGTFLTVKYAIPLLKKVGGSIIITASVNGTRIFSNTGATAYSSTKAAQVAFTKMAALELAKYKIRVNVICPGAITTEIDDSTERRGIEAEKEPVEFPEGNIPLTDGEPGTSEQVAELALFLASDRATHITGTPIWIDGGESLLMG</sequence>
<dbReference type="FunFam" id="3.40.50.720:FF:000084">
    <property type="entry name" value="Short-chain dehydrogenase reductase"/>
    <property type="match status" value="1"/>
</dbReference>
<comment type="caution">
    <text evidence="3">The sequence shown here is derived from an EMBL/GenBank/DDBJ whole genome shotgun (WGS) entry which is preliminary data.</text>
</comment>
<proteinExistence type="inferred from homology"/>
<reference evidence="3 4" key="1">
    <citation type="submission" date="2016-10" db="EMBL/GenBank/DDBJ databases">
        <title>Arsenicibacter rosenii gen. nov., sp. nov., an efficient arsenic-methylating bacterium isolated from an arsenic-contaminated paddy soil.</title>
        <authorList>
            <person name="Huang K."/>
        </authorList>
    </citation>
    <scope>NUCLEOTIDE SEQUENCE [LARGE SCALE GENOMIC DNA]</scope>
    <source>
        <strain evidence="3 4">SM-1</strain>
    </source>
</reference>
<dbReference type="AlphaFoldDB" id="A0A1S2VFR6"/>
<dbReference type="InterPro" id="IPR036291">
    <property type="entry name" value="NAD(P)-bd_dom_sf"/>
</dbReference>
<keyword evidence="2" id="KW-0560">Oxidoreductase</keyword>
<dbReference type="PRINTS" id="PR00080">
    <property type="entry name" value="SDRFAMILY"/>
</dbReference>
<evidence type="ECO:0000256" key="1">
    <source>
        <dbReference type="ARBA" id="ARBA00006484"/>
    </source>
</evidence>
<dbReference type="Pfam" id="PF13561">
    <property type="entry name" value="adh_short_C2"/>
    <property type="match status" value="1"/>
</dbReference>
<dbReference type="PANTHER" id="PTHR24321">
    <property type="entry name" value="DEHYDROGENASES, SHORT CHAIN"/>
    <property type="match status" value="1"/>
</dbReference>
<comment type="similarity">
    <text evidence="1">Belongs to the short-chain dehydrogenases/reductases (SDR) family.</text>
</comment>
<protein>
    <submittedName>
        <fullName evidence="3">3-oxoacyl-[acyl-carrier-protein] reductase</fullName>
    </submittedName>
</protein>
<evidence type="ECO:0000256" key="2">
    <source>
        <dbReference type="ARBA" id="ARBA00023002"/>
    </source>
</evidence>
<dbReference type="PANTHER" id="PTHR24321:SF15">
    <property type="entry name" value="OXIDOREDUCTASE UCPA"/>
    <property type="match status" value="1"/>
</dbReference>
<evidence type="ECO:0000313" key="4">
    <source>
        <dbReference type="Proteomes" id="UP000181790"/>
    </source>
</evidence>
<dbReference type="SUPFAM" id="SSF51735">
    <property type="entry name" value="NAD(P)-binding Rossmann-fold domains"/>
    <property type="match status" value="1"/>
</dbReference>